<evidence type="ECO:0000313" key="2">
    <source>
        <dbReference type="Proteomes" id="UP000298663"/>
    </source>
</evidence>
<protein>
    <recommendedName>
        <fullName evidence="3">Reverse transcriptase domain-containing protein</fullName>
    </recommendedName>
</protein>
<dbReference type="PANTHER" id="PTHR47331:SF8">
    <property type="match status" value="1"/>
</dbReference>
<dbReference type="STRING" id="34508.A0A4V6XVZ1"/>
<dbReference type="PANTHER" id="PTHR47331">
    <property type="entry name" value="PHD-TYPE DOMAIN-CONTAINING PROTEIN"/>
    <property type="match status" value="1"/>
</dbReference>
<accession>A0A4V6XVZ1</accession>
<dbReference type="Pfam" id="PF05380">
    <property type="entry name" value="Peptidase_A17"/>
    <property type="match status" value="1"/>
</dbReference>
<reference evidence="1 2" key="1">
    <citation type="journal article" date="2015" name="Genome Biol.">
        <title>Comparative genomics of Steinernema reveals deeply conserved gene regulatory networks.</title>
        <authorList>
            <person name="Dillman A.R."/>
            <person name="Macchietto M."/>
            <person name="Porter C.F."/>
            <person name="Rogers A."/>
            <person name="Williams B."/>
            <person name="Antoshechkin I."/>
            <person name="Lee M.M."/>
            <person name="Goodwin Z."/>
            <person name="Lu X."/>
            <person name="Lewis E.E."/>
            <person name="Goodrich-Blair H."/>
            <person name="Stock S.P."/>
            <person name="Adams B.J."/>
            <person name="Sternberg P.W."/>
            <person name="Mortazavi A."/>
        </authorList>
    </citation>
    <scope>NUCLEOTIDE SEQUENCE [LARGE SCALE GENOMIC DNA]</scope>
    <source>
        <strain evidence="1 2">ALL</strain>
    </source>
</reference>
<reference evidence="1 2" key="2">
    <citation type="journal article" date="2019" name="G3 (Bethesda)">
        <title>Hybrid Assembly of the Genome of the Entomopathogenic Nematode Steinernema carpocapsae Identifies the X-Chromosome.</title>
        <authorList>
            <person name="Serra L."/>
            <person name="Macchietto M."/>
            <person name="Macias-Munoz A."/>
            <person name="McGill C.J."/>
            <person name="Rodriguez I.M."/>
            <person name="Rodriguez B."/>
            <person name="Murad R."/>
            <person name="Mortazavi A."/>
        </authorList>
    </citation>
    <scope>NUCLEOTIDE SEQUENCE [LARGE SCALE GENOMIC DNA]</scope>
    <source>
        <strain evidence="1 2">ALL</strain>
    </source>
</reference>
<keyword evidence="2" id="KW-1185">Reference proteome</keyword>
<dbReference type="EMBL" id="AZBU02000006">
    <property type="protein sequence ID" value="TKR72065.1"/>
    <property type="molecule type" value="Genomic_DNA"/>
</dbReference>
<organism evidence="1 2">
    <name type="scientific">Steinernema carpocapsae</name>
    <name type="common">Entomopathogenic nematode</name>
    <dbReference type="NCBI Taxonomy" id="34508"/>
    <lineage>
        <taxon>Eukaryota</taxon>
        <taxon>Metazoa</taxon>
        <taxon>Ecdysozoa</taxon>
        <taxon>Nematoda</taxon>
        <taxon>Chromadorea</taxon>
        <taxon>Rhabditida</taxon>
        <taxon>Tylenchina</taxon>
        <taxon>Panagrolaimomorpha</taxon>
        <taxon>Strongyloidoidea</taxon>
        <taxon>Steinernematidae</taxon>
        <taxon>Steinernema</taxon>
    </lineage>
</organism>
<dbReference type="OrthoDB" id="429521at2759"/>
<evidence type="ECO:0008006" key="3">
    <source>
        <dbReference type="Google" id="ProtNLM"/>
    </source>
</evidence>
<dbReference type="AlphaFoldDB" id="A0A4V6XVZ1"/>
<sequence>MTMNVMQTRAGLDLVGKQVDAHMEKIQKAIDESDELPNELMKQLELCTKKLATLTTARVKSLETLKTLWRKKFSDYDKAVKALPEGDEADTEMKELRDVTADFAQRLVEYELLILQANEYISDWSDKLTQFREAQAAGHDASVLMNQTSLTTLNASPFILAQTIVHHLDHFVKDENLKNEIKANLYVDNLMVTAETLEEALEKYLRTKKTFNDIKMNLRDFSSNNQELMTLIPEKDRAKSVIQKVLGIPWDTAEDVLEVICHFPDEERITKRTTLRQHAQNFDPVGFLTPLLIKSKMFNQNLWKKDYGWDVPLKEDDRQEWIQLKKNISGFRKQLSRNCRGLSEQATLVVFSDSNNTTVQVAVKKVGNPQLKQLVYPITPDENEGDDEGED</sequence>
<evidence type="ECO:0000313" key="1">
    <source>
        <dbReference type="EMBL" id="TKR72065.1"/>
    </source>
</evidence>
<name>A0A4V6XVZ1_STECR</name>
<proteinExistence type="predicted"/>
<comment type="caution">
    <text evidence="1">The sequence shown here is derived from an EMBL/GenBank/DDBJ whole genome shotgun (WGS) entry which is preliminary data.</text>
</comment>
<dbReference type="InterPro" id="IPR008042">
    <property type="entry name" value="Retrotrans_Pao"/>
</dbReference>
<dbReference type="Proteomes" id="UP000298663">
    <property type="component" value="Unassembled WGS sequence"/>
</dbReference>
<gene>
    <name evidence="1" type="ORF">L596_019581</name>
</gene>